<proteinExistence type="predicted"/>
<reference evidence="1 2" key="1">
    <citation type="submission" date="2018-06" db="EMBL/GenBank/DDBJ databases">
        <title>Comparative genomics reveals the genomic features of Rhizophagus irregularis, R. cerebriforme, R. diaphanum and Gigaspora rosea, and their symbiotic lifestyle signature.</title>
        <authorList>
            <person name="Morin E."/>
            <person name="San Clemente H."/>
            <person name="Chen E.C.H."/>
            <person name="De La Providencia I."/>
            <person name="Hainaut M."/>
            <person name="Kuo A."/>
            <person name="Kohler A."/>
            <person name="Murat C."/>
            <person name="Tang N."/>
            <person name="Roy S."/>
            <person name="Loubradou J."/>
            <person name="Henrissat B."/>
            <person name="Grigoriev I.V."/>
            <person name="Corradi N."/>
            <person name="Roux C."/>
            <person name="Martin F.M."/>
        </authorList>
    </citation>
    <scope>NUCLEOTIDE SEQUENCE [LARGE SCALE GENOMIC DNA]</scope>
    <source>
        <strain evidence="1 2">DAOM 194757</strain>
    </source>
</reference>
<protein>
    <submittedName>
        <fullName evidence="1">Uncharacterized protein</fullName>
    </submittedName>
</protein>
<accession>A0A397V7G7</accession>
<evidence type="ECO:0000313" key="1">
    <source>
        <dbReference type="EMBL" id="RIB16869.1"/>
    </source>
</evidence>
<gene>
    <name evidence="1" type="ORF">C2G38_2038226</name>
</gene>
<dbReference type="OrthoDB" id="2423387at2759"/>
<name>A0A397V7G7_9GLOM</name>
<dbReference type="EMBL" id="QKWP01000646">
    <property type="protein sequence ID" value="RIB16869.1"/>
    <property type="molecule type" value="Genomic_DNA"/>
</dbReference>
<sequence>MASNSSNTNNYNDDKNKVETNSNIALLLWLLLNLANLQQMLAFMTQTTSASSAIVGVVNTSKNLHDRLGDSCQKSKYASSQAPGKIRTIINNFKYEFPTFSILVGNFVLQNISENIPENWVKTERKKKIKEAYNKGILLPPKCKNITFSSRIKKMASTTLSTLLKFQGVLPSSNIISPTTNSIENDSDKAGDNIDASFELLETKDNASTELYLSKSYASII</sequence>
<evidence type="ECO:0000313" key="2">
    <source>
        <dbReference type="Proteomes" id="UP000266673"/>
    </source>
</evidence>
<dbReference type="Proteomes" id="UP000266673">
    <property type="component" value="Unassembled WGS sequence"/>
</dbReference>
<comment type="caution">
    <text evidence="1">The sequence shown here is derived from an EMBL/GenBank/DDBJ whole genome shotgun (WGS) entry which is preliminary data.</text>
</comment>
<dbReference type="AlphaFoldDB" id="A0A397V7G7"/>
<organism evidence="1 2">
    <name type="scientific">Gigaspora rosea</name>
    <dbReference type="NCBI Taxonomy" id="44941"/>
    <lineage>
        <taxon>Eukaryota</taxon>
        <taxon>Fungi</taxon>
        <taxon>Fungi incertae sedis</taxon>
        <taxon>Mucoromycota</taxon>
        <taxon>Glomeromycotina</taxon>
        <taxon>Glomeromycetes</taxon>
        <taxon>Diversisporales</taxon>
        <taxon>Gigasporaceae</taxon>
        <taxon>Gigaspora</taxon>
    </lineage>
</organism>
<keyword evidence="2" id="KW-1185">Reference proteome</keyword>